<name>A0A078AWB8_STYLE</name>
<keyword evidence="1" id="KW-0812">Transmembrane</keyword>
<evidence type="ECO:0008006" key="4">
    <source>
        <dbReference type="Google" id="ProtNLM"/>
    </source>
</evidence>
<proteinExistence type="predicted"/>
<organism evidence="2 3">
    <name type="scientific">Stylonychia lemnae</name>
    <name type="common">Ciliate</name>
    <dbReference type="NCBI Taxonomy" id="5949"/>
    <lineage>
        <taxon>Eukaryota</taxon>
        <taxon>Sar</taxon>
        <taxon>Alveolata</taxon>
        <taxon>Ciliophora</taxon>
        <taxon>Intramacronucleata</taxon>
        <taxon>Spirotrichea</taxon>
        <taxon>Stichotrichia</taxon>
        <taxon>Sporadotrichida</taxon>
        <taxon>Oxytrichidae</taxon>
        <taxon>Stylonychinae</taxon>
        <taxon>Stylonychia</taxon>
    </lineage>
</organism>
<dbReference type="AlphaFoldDB" id="A0A078AWB8"/>
<dbReference type="InParanoid" id="A0A078AWB8"/>
<dbReference type="EMBL" id="CCKQ01014641">
    <property type="protein sequence ID" value="CDW86434.1"/>
    <property type="molecule type" value="Genomic_DNA"/>
</dbReference>
<evidence type="ECO:0000256" key="1">
    <source>
        <dbReference type="SAM" id="Phobius"/>
    </source>
</evidence>
<reference evidence="2 3" key="1">
    <citation type="submission" date="2014-06" db="EMBL/GenBank/DDBJ databases">
        <authorList>
            <person name="Swart Estienne"/>
        </authorList>
    </citation>
    <scope>NUCLEOTIDE SEQUENCE [LARGE SCALE GENOMIC DNA]</scope>
    <source>
        <strain evidence="2 3">130c</strain>
    </source>
</reference>
<accession>A0A078AWB8</accession>
<dbReference type="Proteomes" id="UP000039865">
    <property type="component" value="Unassembled WGS sequence"/>
</dbReference>
<keyword evidence="1" id="KW-1133">Transmembrane helix</keyword>
<sequence>MKQQIREEGFFTDKEQFNQEKNPTDQKTLHQLQALEHHQQMILQDFQEFKRSRQIDFIQLIQESAIILGCELTNYPKNSIFDTQEIGDKSKYLDDKISAQILELNTCLASEEGQFDLQRNVSKPEYNWELISVGDQSFSLFLFQVLIMIVIALGIILYSKNKQKLGQEKQLLEEPLFYKKF</sequence>
<keyword evidence="3" id="KW-1185">Reference proteome</keyword>
<gene>
    <name evidence="2" type="primary">Contig16023.g17077</name>
    <name evidence="2" type="ORF">STYLEM_15529</name>
</gene>
<evidence type="ECO:0000313" key="3">
    <source>
        <dbReference type="Proteomes" id="UP000039865"/>
    </source>
</evidence>
<keyword evidence="1" id="KW-0472">Membrane</keyword>
<feature type="transmembrane region" description="Helical" evidence="1">
    <location>
        <begin position="138"/>
        <end position="159"/>
    </location>
</feature>
<evidence type="ECO:0000313" key="2">
    <source>
        <dbReference type="EMBL" id="CDW86434.1"/>
    </source>
</evidence>
<protein>
    <recommendedName>
        <fullName evidence="4">Transmembrane protein</fullName>
    </recommendedName>
</protein>